<evidence type="ECO:0000313" key="1">
    <source>
        <dbReference type="EMBL" id="EOA96841.1"/>
    </source>
</evidence>
<dbReference type="EMBL" id="KB743861">
    <property type="protein sequence ID" value="EOA96841.1"/>
    <property type="molecule type" value="Genomic_DNA"/>
</dbReference>
<protein>
    <submittedName>
        <fullName evidence="1">Uncharacterized protein</fullName>
    </submittedName>
</protein>
<dbReference type="Proteomes" id="UP000296049">
    <property type="component" value="Unassembled WGS sequence"/>
</dbReference>
<gene>
    <name evidence="1" type="ORF">Anapl_17882</name>
</gene>
<evidence type="ECO:0000313" key="2">
    <source>
        <dbReference type="Proteomes" id="UP000296049"/>
    </source>
</evidence>
<keyword evidence="2" id="KW-1185">Reference proteome</keyword>
<organism evidence="1 2">
    <name type="scientific">Anas platyrhynchos</name>
    <name type="common">Mallard</name>
    <name type="synonym">Anas boschas</name>
    <dbReference type="NCBI Taxonomy" id="8839"/>
    <lineage>
        <taxon>Eukaryota</taxon>
        <taxon>Metazoa</taxon>
        <taxon>Chordata</taxon>
        <taxon>Craniata</taxon>
        <taxon>Vertebrata</taxon>
        <taxon>Euteleostomi</taxon>
        <taxon>Archelosauria</taxon>
        <taxon>Archosauria</taxon>
        <taxon>Dinosauria</taxon>
        <taxon>Saurischia</taxon>
        <taxon>Theropoda</taxon>
        <taxon>Coelurosauria</taxon>
        <taxon>Aves</taxon>
        <taxon>Neognathae</taxon>
        <taxon>Galloanserae</taxon>
        <taxon>Anseriformes</taxon>
        <taxon>Anatidae</taxon>
        <taxon>Anatinae</taxon>
        <taxon>Anas</taxon>
    </lineage>
</organism>
<sequence>MSEQKNITKPKQKQTNKHAYLQLKNRASNSLEMDLKQICAEGKWIRRCIQCCCQFPQDTDEGCAGIAVKNNNKVFWKCVPTTQGSAVNEIKAFFSNSLDNVTSQFHNSSASGCLPNICKYCWMFCNSKSKDLLKELERSNTINGVYVMVIELVFLHYCNLILEAVRAFRGPACVPARMYSQELKSCAYTSQVLRDTQNPCRSPSRKQGWCWYLLCFYTDWQSTGDVTAEGTALPRGSRYRWQQAESSGMTTGCRGHLILFMLNTPPHTKQQYPIVYYVQLLFRRCDPNIKSHPAFVYGSLTQQDAADRVLEAFSYPLPPFSAWSTLLWALAQEEATWPSCSLPGAQSLQSYLVFD</sequence>
<proteinExistence type="predicted"/>
<dbReference type="AlphaFoldDB" id="R0JIM1"/>
<reference evidence="2" key="1">
    <citation type="journal article" date="2013" name="Nat. Genet.">
        <title>The duck genome and transcriptome provide insight into an avian influenza virus reservoir species.</title>
        <authorList>
            <person name="Huang Y."/>
            <person name="Li Y."/>
            <person name="Burt D.W."/>
            <person name="Chen H."/>
            <person name="Zhang Y."/>
            <person name="Qian W."/>
            <person name="Kim H."/>
            <person name="Gan S."/>
            <person name="Zhao Y."/>
            <person name="Li J."/>
            <person name="Yi K."/>
            <person name="Feng H."/>
            <person name="Zhu P."/>
            <person name="Li B."/>
            <person name="Liu Q."/>
            <person name="Fairley S."/>
            <person name="Magor K.E."/>
            <person name="Du Z."/>
            <person name="Hu X."/>
            <person name="Goodman L."/>
            <person name="Tafer H."/>
            <person name="Vignal A."/>
            <person name="Lee T."/>
            <person name="Kim K.W."/>
            <person name="Sheng Z."/>
            <person name="An Y."/>
            <person name="Searle S."/>
            <person name="Herrero J."/>
            <person name="Groenen M.A."/>
            <person name="Crooijmans R.P."/>
            <person name="Faraut T."/>
            <person name="Cai Q."/>
            <person name="Webster R.G."/>
            <person name="Aldridge J.R."/>
            <person name="Warren W.C."/>
            <person name="Bartschat S."/>
            <person name="Kehr S."/>
            <person name="Marz M."/>
            <person name="Stadler P.F."/>
            <person name="Smith J."/>
            <person name="Kraus R.H."/>
            <person name="Zhao Y."/>
            <person name="Ren L."/>
            <person name="Fei J."/>
            <person name="Morisson M."/>
            <person name="Kaiser P."/>
            <person name="Griffin D.K."/>
            <person name="Rao M."/>
            <person name="Pitel F."/>
            <person name="Wang J."/>
            <person name="Li N."/>
        </authorList>
    </citation>
    <scope>NUCLEOTIDE SEQUENCE [LARGE SCALE GENOMIC DNA]</scope>
</reference>
<accession>R0JIM1</accession>
<name>R0JIM1_ANAPL</name>